<dbReference type="Pfam" id="PF00012">
    <property type="entry name" value="HSP70"/>
    <property type="match status" value="1"/>
</dbReference>
<reference evidence="6 7" key="1">
    <citation type="submission" date="2019-11" db="EMBL/GenBank/DDBJ databases">
        <title>Whole genome sequence of Oryza granulata.</title>
        <authorList>
            <person name="Li W."/>
        </authorList>
    </citation>
    <scope>NUCLEOTIDE SEQUENCE [LARGE SCALE GENOMIC DNA]</scope>
    <source>
        <strain evidence="7">cv. Menghai</strain>
        <tissue evidence="6">Leaf</tissue>
    </source>
</reference>
<dbReference type="OrthoDB" id="434160at2759"/>
<dbReference type="CDD" id="cd24095">
    <property type="entry name" value="ASKHA_NBD_HSP70_AtHsp70-14-like"/>
    <property type="match status" value="1"/>
</dbReference>
<keyword evidence="3" id="KW-0143">Chaperone</keyword>
<evidence type="ECO:0000256" key="5">
    <source>
        <dbReference type="SAM" id="MobiDB-lite"/>
    </source>
</evidence>
<dbReference type="FunFam" id="1.20.1270.10:FF:000043">
    <property type="entry name" value="Heat shock 70 kDa protein 15-like"/>
    <property type="match status" value="1"/>
</dbReference>
<dbReference type="InterPro" id="IPR043129">
    <property type="entry name" value="ATPase_NBD"/>
</dbReference>
<dbReference type="PRINTS" id="PR00301">
    <property type="entry name" value="HEATSHOCK70"/>
</dbReference>
<evidence type="ECO:0000256" key="1">
    <source>
        <dbReference type="ARBA" id="ARBA00022741"/>
    </source>
</evidence>
<keyword evidence="7" id="KW-1185">Reference proteome</keyword>
<name>A0A6G1E620_9ORYZ</name>
<dbReference type="GO" id="GO:0005829">
    <property type="term" value="C:cytosol"/>
    <property type="evidence" value="ECO:0007669"/>
    <property type="project" value="TreeGrafter"/>
</dbReference>
<feature type="compositionally biased region" description="Pro residues" evidence="5">
    <location>
        <begin position="784"/>
        <end position="808"/>
    </location>
</feature>
<dbReference type="FunFam" id="3.90.640.10:FF:000004">
    <property type="entry name" value="Heat shock 70 kDa protein 4"/>
    <property type="match status" value="1"/>
</dbReference>
<dbReference type="PANTHER" id="PTHR45639:SF4">
    <property type="entry name" value="HSC70CB, ISOFORM G"/>
    <property type="match status" value="1"/>
</dbReference>
<evidence type="ECO:0000313" key="7">
    <source>
        <dbReference type="Proteomes" id="UP000479710"/>
    </source>
</evidence>
<accession>A0A6G1E620</accession>
<dbReference type="Gene3D" id="3.90.640.10">
    <property type="entry name" value="Actin, Chain A, domain 4"/>
    <property type="match status" value="1"/>
</dbReference>
<keyword evidence="2" id="KW-0067">ATP-binding</keyword>
<comment type="similarity">
    <text evidence="4">Belongs to the heat shock protein 70 (TC 1.A.33) family. HSP110/SSE subfamily.</text>
</comment>
<dbReference type="Proteomes" id="UP000479710">
    <property type="component" value="Unassembled WGS sequence"/>
</dbReference>
<dbReference type="FunFam" id="3.30.30.30:FF:000002">
    <property type="entry name" value="Heat shock 70 kDa protein 4"/>
    <property type="match status" value="1"/>
</dbReference>
<organism evidence="6 7">
    <name type="scientific">Oryza meyeriana var. granulata</name>
    <dbReference type="NCBI Taxonomy" id="110450"/>
    <lineage>
        <taxon>Eukaryota</taxon>
        <taxon>Viridiplantae</taxon>
        <taxon>Streptophyta</taxon>
        <taxon>Embryophyta</taxon>
        <taxon>Tracheophyta</taxon>
        <taxon>Spermatophyta</taxon>
        <taxon>Magnoliopsida</taxon>
        <taxon>Liliopsida</taxon>
        <taxon>Poales</taxon>
        <taxon>Poaceae</taxon>
        <taxon>BOP clade</taxon>
        <taxon>Oryzoideae</taxon>
        <taxon>Oryzeae</taxon>
        <taxon>Oryzinae</taxon>
        <taxon>Oryza</taxon>
        <taxon>Oryza meyeriana</taxon>
    </lineage>
</organism>
<evidence type="ECO:0000256" key="4">
    <source>
        <dbReference type="ARBA" id="ARBA00061090"/>
    </source>
</evidence>
<dbReference type="InterPro" id="IPR029047">
    <property type="entry name" value="HSP70_peptide-bd_sf"/>
</dbReference>
<keyword evidence="1" id="KW-0547">Nucleotide-binding</keyword>
<dbReference type="GO" id="GO:0140662">
    <property type="term" value="F:ATP-dependent protein folding chaperone"/>
    <property type="evidence" value="ECO:0007669"/>
    <property type="project" value="InterPro"/>
</dbReference>
<gene>
    <name evidence="6" type="ORF">E2562_033357</name>
</gene>
<dbReference type="InterPro" id="IPR029048">
    <property type="entry name" value="HSP70_C_sf"/>
</dbReference>
<proteinExistence type="inferred from homology"/>
<dbReference type="InterPro" id="IPR013126">
    <property type="entry name" value="Hsp_70_fam"/>
</dbReference>
<dbReference type="SUPFAM" id="SSF100934">
    <property type="entry name" value="Heat shock protein 70kD (HSP70), C-terminal subdomain"/>
    <property type="match status" value="2"/>
</dbReference>
<dbReference type="SUPFAM" id="SSF53067">
    <property type="entry name" value="Actin-like ATPase domain"/>
    <property type="match status" value="2"/>
</dbReference>
<dbReference type="Gene3D" id="2.60.34.10">
    <property type="entry name" value="Substrate Binding Domain Of DNAk, Chain A, domain 1"/>
    <property type="match status" value="1"/>
</dbReference>
<comment type="caution">
    <text evidence="6">The sequence shown here is derived from an EMBL/GenBank/DDBJ whole genome shotgun (WGS) entry which is preliminary data.</text>
</comment>
<feature type="region of interest" description="Disordered" evidence="5">
    <location>
        <begin position="778"/>
        <end position="853"/>
    </location>
</feature>
<evidence type="ECO:0000256" key="3">
    <source>
        <dbReference type="ARBA" id="ARBA00023186"/>
    </source>
</evidence>
<protein>
    <submittedName>
        <fullName evidence="6">Uncharacterized protein</fullName>
    </submittedName>
</protein>
<dbReference type="PANTHER" id="PTHR45639">
    <property type="entry name" value="HSC70CB, ISOFORM G-RELATED"/>
    <property type="match status" value="1"/>
</dbReference>
<sequence length="853" mass="93893">MSVVGFDVGNESCIVAVARQRGIDVVLNEESKRETPAVVCFGDKQRFIGTAGAASSTMNPKNFISQIKRLLGRSFADPELQRDLGSFPFRVSEGPGGFPLVHARYLGEEREFTPTQLLAMVLSNLKGIAEGNLNSAVVDCCIGIPAYFTDLQRRAVLDAASIAGLRPLRLFHETTATALAYGIYKTDLPENDQLNVAFIDVGHASMQVSIVGYKKGQLNMLSHAYDRSLGGRDFDEVLFKHFAEKFKDEYKIDVYQNARACIRLRVACEKLKKVLSANPEAPLNIECLMDEKDVRGFIKREKFEQISAPVLQRVKGPLEKALAEAGLTTDNVHFVEVVGSGSRVPAIIRIITEFFGKEPRRTMNASECVARGCALQCAILSPTFKVREFEVNDEFPFSIALSWKPDSENTESQQTVVFPKGSPVPSANTVTFYRSSTFSIDVVNASVDDLQMAQKISTYTIGPFLSSKSEKAKVKVKACLDIHGIVSVESAVMLEEEEVEVLVATTNETLKDDTKMDTDDAPSDPASGTDENMQESKCAADAAHGAAENGGPDSEEISAPMDTDAKVEPSKRNVKKIDVPVSGLVYGALGAEELEKAVENEYEMALQDRVMEETKEKKNAVEAYVYDMRNKLCDKYNDFVMSEYKEGLIAKLQEVEDWLYEDGEDETKGVYIAKLEELKKVGDPIEIRYKEWAERGPAIDQLVYCINSFREAALSNNQAFDHIDMSEKQKVIDGCSDAEIWLVEKKQQQDALPKHADPVLVISDIKKKAEVLDRLCKPIMTKPKPAPKPQTPPPPPTPTEAPTTPEPQTPEQQQPNGADEAGEPTSEGGAQDQEPAAEQMDTDKPDGSAEPSA</sequence>
<dbReference type="Gene3D" id="3.30.30.30">
    <property type="match status" value="1"/>
</dbReference>
<dbReference type="FunFam" id="1.20.1270.10:FF:000002">
    <property type="entry name" value="Heat shock 70 kDa protein 4"/>
    <property type="match status" value="1"/>
</dbReference>
<dbReference type="Gene3D" id="1.20.1270.10">
    <property type="match status" value="1"/>
</dbReference>
<dbReference type="GO" id="GO:0005634">
    <property type="term" value="C:nucleus"/>
    <property type="evidence" value="ECO:0007669"/>
    <property type="project" value="TreeGrafter"/>
</dbReference>
<dbReference type="GO" id="GO:0005524">
    <property type="term" value="F:ATP binding"/>
    <property type="evidence" value="ECO:0007669"/>
    <property type="project" value="UniProtKB-KW"/>
</dbReference>
<feature type="region of interest" description="Disordered" evidence="5">
    <location>
        <begin position="510"/>
        <end position="571"/>
    </location>
</feature>
<dbReference type="FunFam" id="2.60.34.10:FF:000027">
    <property type="entry name" value="Heat shock 70 kDa protein 14"/>
    <property type="match status" value="1"/>
</dbReference>
<dbReference type="SUPFAM" id="SSF100920">
    <property type="entry name" value="Heat shock protein 70kD (HSP70), peptide-binding domain"/>
    <property type="match status" value="1"/>
</dbReference>
<evidence type="ECO:0000313" key="6">
    <source>
        <dbReference type="EMBL" id="KAF0920111.1"/>
    </source>
</evidence>
<evidence type="ECO:0000256" key="2">
    <source>
        <dbReference type="ARBA" id="ARBA00022840"/>
    </source>
</evidence>
<dbReference type="Gene3D" id="3.30.420.40">
    <property type="match status" value="2"/>
</dbReference>
<dbReference type="EMBL" id="SPHZ02000005">
    <property type="protein sequence ID" value="KAF0920111.1"/>
    <property type="molecule type" value="Genomic_DNA"/>
</dbReference>
<dbReference type="FunFam" id="3.30.420.40:FF:000171">
    <property type="entry name" value="Heat shock 70 kDa protein 4"/>
    <property type="match status" value="2"/>
</dbReference>
<dbReference type="AlphaFoldDB" id="A0A6G1E620"/>